<sequence length="151" mass="16295">MHPRYADVHAAITSLCEGEDDPIALMATVACELHHSFEHFNWTGFYRVVAPELLKIGPYQGGHGCLVIPFSRGVCGAAAREQTTQLVADVDAFPGHIACASSTRSEIVVPVFNKKAEVIAVLDVDSDTPDAFDAVDQASLEQIVQEVFGRV</sequence>
<dbReference type="InterPro" id="IPR029016">
    <property type="entry name" value="GAF-like_dom_sf"/>
</dbReference>
<feature type="domain" description="GAF" evidence="2">
    <location>
        <begin position="56"/>
        <end position="145"/>
    </location>
</feature>
<name>A0A2R8A8D2_9RHOB</name>
<evidence type="ECO:0000313" key="3">
    <source>
        <dbReference type="EMBL" id="SPF28484.1"/>
    </source>
</evidence>
<comment type="similarity">
    <text evidence="1">Belongs to the free Met sulfoxide reductase family.</text>
</comment>
<dbReference type="OrthoDB" id="9796252at2"/>
<proteinExistence type="inferred from homology"/>
<keyword evidence="4" id="KW-1185">Reference proteome</keyword>
<dbReference type="Pfam" id="PF13185">
    <property type="entry name" value="GAF_2"/>
    <property type="match status" value="1"/>
</dbReference>
<dbReference type="GO" id="GO:0033745">
    <property type="term" value="F:L-methionine-(R)-S-oxide reductase activity"/>
    <property type="evidence" value="ECO:0007669"/>
    <property type="project" value="UniProtKB-EC"/>
</dbReference>
<dbReference type="Proteomes" id="UP000244932">
    <property type="component" value="Unassembled WGS sequence"/>
</dbReference>
<accession>A0A2R8A8D2</accession>
<evidence type="ECO:0000259" key="2">
    <source>
        <dbReference type="Pfam" id="PF13185"/>
    </source>
</evidence>
<gene>
    <name evidence="3" type="primary">msrC</name>
    <name evidence="3" type="ORF">POI8812_00785</name>
</gene>
<dbReference type="AlphaFoldDB" id="A0A2R8A8D2"/>
<evidence type="ECO:0000256" key="1">
    <source>
        <dbReference type="ARBA" id="ARBA00038454"/>
    </source>
</evidence>
<keyword evidence="3" id="KW-0560">Oxidoreductase</keyword>
<organism evidence="3 4">
    <name type="scientific">Pontivivens insulae</name>
    <dbReference type="NCBI Taxonomy" id="1639689"/>
    <lineage>
        <taxon>Bacteria</taxon>
        <taxon>Pseudomonadati</taxon>
        <taxon>Pseudomonadota</taxon>
        <taxon>Alphaproteobacteria</taxon>
        <taxon>Rhodobacterales</taxon>
        <taxon>Paracoccaceae</taxon>
        <taxon>Pontivivens</taxon>
    </lineage>
</organism>
<dbReference type="Gene3D" id="3.30.450.40">
    <property type="match status" value="1"/>
</dbReference>
<dbReference type="InterPro" id="IPR051330">
    <property type="entry name" value="Phosphatase_reg/MetRdx"/>
</dbReference>
<dbReference type="InterPro" id="IPR003018">
    <property type="entry name" value="GAF"/>
</dbReference>
<dbReference type="PANTHER" id="PTHR21021:SF15">
    <property type="entry name" value="FREE METHIONINE-R-SULFOXIDE REDUCTASE"/>
    <property type="match status" value="1"/>
</dbReference>
<dbReference type="SUPFAM" id="SSF55781">
    <property type="entry name" value="GAF domain-like"/>
    <property type="match status" value="1"/>
</dbReference>
<evidence type="ECO:0000313" key="4">
    <source>
        <dbReference type="Proteomes" id="UP000244932"/>
    </source>
</evidence>
<dbReference type="EMBL" id="OMKW01000001">
    <property type="protein sequence ID" value="SPF28484.1"/>
    <property type="molecule type" value="Genomic_DNA"/>
</dbReference>
<dbReference type="GO" id="GO:0005829">
    <property type="term" value="C:cytosol"/>
    <property type="evidence" value="ECO:0007669"/>
    <property type="project" value="TreeGrafter"/>
</dbReference>
<dbReference type="PANTHER" id="PTHR21021">
    <property type="entry name" value="GAF/PUTATIVE CYTOSKELETAL PROTEIN"/>
    <property type="match status" value="1"/>
</dbReference>
<dbReference type="RefSeq" id="WP_108781518.1">
    <property type="nucleotide sequence ID" value="NZ_OMKW01000001.1"/>
</dbReference>
<protein>
    <submittedName>
        <fullName evidence="3">Free methionine-R-sulfoxide reductase</fullName>
        <ecNumber evidence="3">1.8.4.14</ecNumber>
    </submittedName>
</protein>
<dbReference type="EC" id="1.8.4.14" evidence="3"/>
<reference evidence="3 4" key="1">
    <citation type="submission" date="2018-03" db="EMBL/GenBank/DDBJ databases">
        <authorList>
            <person name="Keele B.F."/>
        </authorList>
    </citation>
    <scope>NUCLEOTIDE SEQUENCE [LARGE SCALE GENOMIC DNA]</scope>
    <source>
        <strain evidence="3 4">CeCT 8812</strain>
    </source>
</reference>